<dbReference type="PROSITE" id="PS51263">
    <property type="entry name" value="ADF_H"/>
    <property type="match status" value="1"/>
</dbReference>
<dbReference type="Proteomes" id="UP001152885">
    <property type="component" value="Unassembled WGS sequence"/>
</dbReference>
<proteinExistence type="predicted"/>
<dbReference type="InterPro" id="IPR001452">
    <property type="entry name" value="SH3_domain"/>
</dbReference>
<dbReference type="SMART" id="SM00326">
    <property type="entry name" value="SH3"/>
    <property type="match status" value="2"/>
</dbReference>
<keyword evidence="7" id="KW-1185">Reference proteome</keyword>
<dbReference type="OrthoDB" id="5971719at2759"/>
<dbReference type="GO" id="GO:0051015">
    <property type="term" value="F:actin filament binding"/>
    <property type="evidence" value="ECO:0007669"/>
    <property type="project" value="TreeGrafter"/>
</dbReference>
<feature type="region of interest" description="Disordered" evidence="3">
    <location>
        <begin position="579"/>
        <end position="619"/>
    </location>
</feature>
<feature type="compositionally biased region" description="Basic and acidic residues" evidence="3">
    <location>
        <begin position="343"/>
        <end position="353"/>
    </location>
</feature>
<feature type="compositionally biased region" description="Basic and acidic residues" evidence="3">
    <location>
        <begin position="248"/>
        <end position="268"/>
    </location>
</feature>
<dbReference type="PRINTS" id="PR00452">
    <property type="entry name" value="SH3DOMAIN"/>
</dbReference>
<feature type="compositionally biased region" description="Low complexity" evidence="3">
    <location>
        <begin position="141"/>
        <end position="187"/>
    </location>
</feature>
<feature type="compositionally biased region" description="Low complexity" evidence="3">
    <location>
        <begin position="513"/>
        <end position="522"/>
    </location>
</feature>
<dbReference type="GO" id="GO:0030447">
    <property type="term" value="P:filamentous growth"/>
    <property type="evidence" value="ECO:0007669"/>
    <property type="project" value="UniProtKB-ARBA"/>
</dbReference>
<dbReference type="SUPFAM" id="SSF55753">
    <property type="entry name" value="Actin depolymerizing proteins"/>
    <property type="match status" value="1"/>
</dbReference>
<gene>
    <name evidence="6" type="ORF">CANVERA_P3817</name>
</gene>
<keyword evidence="1 2" id="KW-0728">SH3 domain</keyword>
<feature type="compositionally biased region" description="Acidic residues" evidence="3">
    <location>
        <begin position="529"/>
        <end position="538"/>
    </location>
</feature>
<organism evidence="6 7">
    <name type="scientific">Candida verbasci</name>
    <dbReference type="NCBI Taxonomy" id="1227364"/>
    <lineage>
        <taxon>Eukaryota</taxon>
        <taxon>Fungi</taxon>
        <taxon>Dikarya</taxon>
        <taxon>Ascomycota</taxon>
        <taxon>Saccharomycotina</taxon>
        <taxon>Pichiomycetes</taxon>
        <taxon>Debaryomycetaceae</taxon>
        <taxon>Candida/Lodderomyces clade</taxon>
        <taxon>Candida</taxon>
    </lineage>
</organism>
<evidence type="ECO:0000256" key="2">
    <source>
        <dbReference type="PROSITE-ProRule" id="PRU00192"/>
    </source>
</evidence>
<dbReference type="EMBL" id="CANTUO010000004">
    <property type="protein sequence ID" value="CAI5759307.1"/>
    <property type="molecule type" value="Genomic_DNA"/>
</dbReference>
<dbReference type="CDD" id="cd11281">
    <property type="entry name" value="ADF_drebrin_like"/>
    <property type="match status" value="1"/>
</dbReference>
<evidence type="ECO:0000256" key="3">
    <source>
        <dbReference type="SAM" id="MobiDB-lite"/>
    </source>
</evidence>
<dbReference type="Gene3D" id="2.30.30.40">
    <property type="entry name" value="SH3 Domains"/>
    <property type="match status" value="2"/>
</dbReference>
<evidence type="ECO:0000259" key="5">
    <source>
        <dbReference type="PROSITE" id="PS51263"/>
    </source>
</evidence>
<dbReference type="SMART" id="SM00102">
    <property type="entry name" value="ADF"/>
    <property type="match status" value="1"/>
</dbReference>
<evidence type="ECO:0000313" key="6">
    <source>
        <dbReference type="EMBL" id="CAI5759307.1"/>
    </source>
</evidence>
<evidence type="ECO:0000313" key="7">
    <source>
        <dbReference type="Proteomes" id="UP001152885"/>
    </source>
</evidence>
<dbReference type="Pfam" id="PF00241">
    <property type="entry name" value="Cofilin_ADF"/>
    <property type="match status" value="1"/>
</dbReference>
<feature type="domain" description="SH3" evidence="4">
    <location>
        <begin position="520"/>
        <end position="580"/>
    </location>
</feature>
<evidence type="ECO:0008006" key="8">
    <source>
        <dbReference type="Google" id="ProtNLM"/>
    </source>
</evidence>
<name>A0A9W4TZB4_9ASCO</name>
<dbReference type="GO" id="GO:0005884">
    <property type="term" value="C:actin filament"/>
    <property type="evidence" value="ECO:0007669"/>
    <property type="project" value="TreeGrafter"/>
</dbReference>
<dbReference type="Pfam" id="PF00018">
    <property type="entry name" value="SH3_1"/>
    <property type="match status" value="2"/>
</dbReference>
<evidence type="ECO:0000259" key="4">
    <source>
        <dbReference type="PROSITE" id="PS50002"/>
    </source>
</evidence>
<dbReference type="GO" id="GO:0030833">
    <property type="term" value="P:regulation of actin filament polymerization"/>
    <property type="evidence" value="ECO:0007669"/>
    <property type="project" value="TreeGrafter"/>
</dbReference>
<feature type="region of interest" description="Disordered" evidence="3">
    <location>
        <begin position="140"/>
        <end position="544"/>
    </location>
</feature>
<reference evidence="6" key="1">
    <citation type="submission" date="2022-12" db="EMBL/GenBank/DDBJ databases">
        <authorList>
            <person name="Brejova B."/>
        </authorList>
    </citation>
    <scope>NUCLEOTIDE SEQUENCE</scope>
</reference>
<dbReference type="PROSITE" id="PS50002">
    <property type="entry name" value="SH3"/>
    <property type="match status" value="2"/>
</dbReference>
<feature type="compositionally biased region" description="Basic and acidic residues" evidence="3">
    <location>
        <begin position="190"/>
        <end position="213"/>
    </location>
</feature>
<dbReference type="CDD" id="cd11819">
    <property type="entry name" value="SH3_Cortactin_like"/>
    <property type="match status" value="2"/>
</dbReference>
<feature type="compositionally biased region" description="Basic and acidic residues" evidence="3">
    <location>
        <begin position="226"/>
        <end position="235"/>
    </location>
</feature>
<evidence type="ECO:0000256" key="1">
    <source>
        <dbReference type="ARBA" id="ARBA00022443"/>
    </source>
</evidence>
<dbReference type="InterPro" id="IPR002108">
    <property type="entry name" value="ADF-H"/>
</dbReference>
<comment type="caution">
    <text evidence="6">The sequence shown here is derived from an EMBL/GenBank/DDBJ whole genome shotgun (WGS) entry which is preliminary data.</text>
</comment>
<accession>A0A9W4TZB4</accession>
<dbReference type="GO" id="GO:0030864">
    <property type="term" value="C:cortical actin cytoskeleton"/>
    <property type="evidence" value="ECO:0007669"/>
    <property type="project" value="TreeGrafter"/>
</dbReference>
<dbReference type="PRINTS" id="PR00499">
    <property type="entry name" value="P67PHOX"/>
</dbReference>
<dbReference type="InterPro" id="IPR029006">
    <property type="entry name" value="ADF-H/Gelsolin-like_dom_sf"/>
</dbReference>
<dbReference type="InterPro" id="IPR036028">
    <property type="entry name" value="SH3-like_dom_sf"/>
</dbReference>
<dbReference type="PANTHER" id="PTHR10829:SF25">
    <property type="entry name" value="DREBRIN-LIKE PROTEIN"/>
    <property type="match status" value="1"/>
</dbReference>
<feature type="compositionally biased region" description="Basic and acidic residues" evidence="3">
    <location>
        <begin position="364"/>
        <end position="383"/>
    </location>
</feature>
<dbReference type="GO" id="GO:0030427">
    <property type="term" value="C:site of polarized growth"/>
    <property type="evidence" value="ECO:0007669"/>
    <property type="project" value="TreeGrafter"/>
</dbReference>
<dbReference type="SUPFAM" id="SSF50044">
    <property type="entry name" value="SH3-domain"/>
    <property type="match status" value="2"/>
</dbReference>
<feature type="compositionally biased region" description="Acidic residues" evidence="3">
    <location>
        <begin position="442"/>
        <end position="455"/>
    </location>
</feature>
<protein>
    <recommendedName>
        <fullName evidence="8">Actin-binding protein</fullName>
    </recommendedName>
</protein>
<dbReference type="PANTHER" id="PTHR10829">
    <property type="entry name" value="CORTACTIN AND DREBRIN"/>
    <property type="match status" value="1"/>
</dbReference>
<dbReference type="Gene3D" id="3.40.20.10">
    <property type="entry name" value="Severin"/>
    <property type="match status" value="1"/>
</dbReference>
<feature type="domain" description="SH3" evidence="4">
    <location>
        <begin position="603"/>
        <end position="662"/>
    </location>
</feature>
<feature type="compositionally biased region" description="Acidic residues" evidence="3">
    <location>
        <begin position="413"/>
        <end position="423"/>
    </location>
</feature>
<sequence>MEKIDLSSNSKKIVESYDKVVRGDPNTSYVVYSVDKNQTLDLLDSGSGSLEEFIENFTDGQIQFGLARVTVPGSDVSKNILLGWCPDNSPSKSRLSFANNFAEVSKVLNGYHVQITARDQDDLDVDEFLNRVCAAAGARYSTTPSSASSSTKATPVIQPTVSKSKPQVSSKPSFVPKSTGKPIPAKPTTKKIDKDGWGDEKDVEERDFDERPLENVPSAYKPTKVNIEELRKGKSDTISSTPKPNKLNNDKKEDQDEKEPKSLSERMKAYTPPSDGRLTSLPKPKVGHSVGDKYKANAGNGKPVFGAKPNFGQSKDQNKDKVLGGLSRNFGAENGKTPAQIWAEKRGKYKTVENNDNDDNDDNAPVKEDSTETHASELAKKFEQQANIEDEEEEKPAKLPVRNIPPPPKQQENDDDEEEEEEEAPARLPARSIPAPPKQPQPEEDDDDEGDEEEAPIPKLPTRNLPPAPVQTADDEDEDEDEAPIPKLPNRNLPPASKQEEKEEEEEEEGPMPSLSKPSSKSITATAEYDYEKDEDNEIGFSEGDLITDIEFTDDEWWTGKNTKGEVGLFPAAYVKLNEDDKPEQKETAAAAPSLASREEPKQKTKTATAEYDYDKDEDNEIGFKEGELIIDIEFVDDDWWSGKNPQGEIGLFPANYVSLNE</sequence>
<dbReference type="AlphaFoldDB" id="A0A9W4TZB4"/>
<feature type="compositionally biased region" description="Acidic residues" evidence="3">
    <location>
        <begin position="473"/>
        <end position="483"/>
    </location>
</feature>
<feature type="domain" description="ADF-H" evidence="5">
    <location>
        <begin position="5"/>
        <end position="133"/>
    </location>
</feature>